<keyword evidence="2 5" id="KW-0808">Transferase</keyword>
<comment type="similarity">
    <text evidence="5">Belongs to the class I-like SAM-binding methyltransferase superfamily. rRNA adenine N(6)-methyltransferase family.</text>
</comment>
<dbReference type="EMBL" id="BJMN01000061">
    <property type="protein sequence ID" value="GEB61583.1"/>
    <property type="molecule type" value="Genomic_DNA"/>
</dbReference>
<dbReference type="GO" id="GO:0005829">
    <property type="term" value="C:cytosol"/>
    <property type="evidence" value="ECO:0007669"/>
    <property type="project" value="TreeGrafter"/>
</dbReference>
<dbReference type="PROSITE" id="PS01131">
    <property type="entry name" value="RRNA_A_DIMETH"/>
    <property type="match status" value="1"/>
</dbReference>
<dbReference type="GO" id="GO:0003723">
    <property type="term" value="F:RNA binding"/>
    <property type="evidence" value="ECO:0007669"/>
    <property type="project" value="UniProtKB-UniRule"/>
</dbReference>
<accession>A0A4Y3RXW3</accession>
<dbReference type="AlphaFoldDB" id="A0A4Y3RXW3"/>
<evidence type="ECO:0000256" key="6">
    <source>
        <dbReference type="SAM" id="MobiDB-lite"/>
    </source>
</evidence>
<feature type="compositionally biased region" description="Low complexity" evidence="6">
    <location>
        <begin position="313"/>
        <end position="326"/>
    </location>
</feature>
<keyword evidence="1 5" id="KW-0489">Methyltransferase</keyword>
<dbReference type="InterPro" id="IPR001737">
    <property type="entry name" value="KsgA/Erm"/>
</dbReference>
<protein>
    <recommendedName>
        <fullName evidence="7">Ribosomal RNA adenine methylase transferase N-terminal domain-containing protein</fullName>
    </recommendedName>
</protein>
<dbReference type="NCBIfam" id="NF000499">
    <property type="entry name" value="Erm23S_rRNA_broad"/>
    <property type="match status" value="1"/>
</dbReference>
<name>A0A4Y3RXW3_9ACTN</name>
<dbReference type="InterPro" id="IPR020598">
    <property type="entry name" value="rRNA_Ade_methylase_Trfase_N"/>
</dbReference>
<dbReference type="InterPro" id="IPR023165">
    <property type="entry name" value="rRNA_Ade_diMease-like_C"/>
</dbReference>
<dbReference type="Pfam" id="PF00398">
    <property type="entry name" value="RrnaAD"/>
    <property type="match status" value="1"/>
</dbReference>
<dbReference type="PROSITE" id="PS51689">
    <property type="entry name" value="SAM_RNA_A_N6_MT"/>
    <property type="match status" value="1"/>
</dbReference>
<evidence type="ECO:0000256" key="5">
    <source>
        <dbReference type="PROSITE-ProRule" id="PRU01026"/>
    </source>
</evidence>
<dbReference type="SUPFAM" id="SSF53335">
    <property type="entry name" value="S-adenosyl-L-methionine-dependent methyltransferases"/>
    <property type="match status" value="1"/>
</dbReference>
<dbReference type="InterPro" id="IPR029063">
    <property type="entry name" value="SAM-dependent_MTases_sf"/>
</dbReference>
<feature type="binding site" evidence="5">
    <location>
        <position position="111"/>
    </location>
    <ligand>
        <name>S-adenosyl-L-methionine</name>
        <dbReference type="ChEBI" id="CHEBI:59789"/>
    </ligand>
</feature>
<evidence type="ECO:0000256" key="3">
    <source>
        <dbReference type="ARBA" id="ARBA00022691"/>
    </source>
</evidence>
<evidence type="ECO:0000256" key="2">
    <source>
        <dbReference type="ARBA" id="ARBA00022679"/>
    </source>
</evidence>
<feature type="region of interest" description="Disordered" evidence="6">
    <location>
        <begin position="1"/>
        <end position="23"/>
    </location>
</feature>
<dbReference type="PANTHER" id="PTHR11727:SF7">
    <property type="entry name" value="DIMETHYLADENOSINE TRANSFERASE-RELATED"/>
    <property type="match status" value="1"/>
</dbReference>
<dbReference type="InterPro" id="IPR020596">
    <property type="entry name" value="rRNA_Ade_Mease_Trfase_CS"/>
</dbReference>
<dbReference type="SMART" id="SM00650">
    <property type="entry name" value="rADc"/>
    <property type="match status" value="1"/>
</dbReference>
<evidence type="ECO:0000256" key="4">
    <source>
        <dbReference type="ARBA" id="ARBA00022884"/>
    </source>
</evidence>
<sequence length="353" mass="38976">MVRAKSIDHGIPGRGSFMPMRDSIPRRADRDTLRRELGQNFLQDDRAVRNLVTHVEGDGRNVLEIGPGKGAITEELVRSFDTVTVVEMDPHWAAHVRRKFEGERVTVFQGDFLDFRIPRDIDTVVGNVPFGITTQILRSLLESTNWQSAALIVQWEVARKRAGRSGGSLLTTSWAPWYEFAVHDRVRASSFRPMPRVDGGVLTIRRRPQPLLPESASRAFQNFAEAVFTGPGRGLAEILRRHIPKRTYRSLADRHGIPDGGLPKDLTLTQWIALFQASQPGYAPGATGTRIPGQGGGAGGRDYDSEPNRAAVPGGRRYGPTRGGDPCAPRAQVRQTKGRQGARGSSYGRRTGR</sequence>
<evidence type="ECO:0000313" key="9">
    <source>
        <dbReference type="Proteomes" id="UP000315226"/>
    </source>
</evidence>
<dbReference type="PANTHER" id="PTHR11727">
    <property type="entry name" value="DIMETHYLADENOSINE TRANSFERASE"/>
    <property type="match status" value="1"/>
</dbReference>
<keyword evidence="3 5" id="KW-0949">S-adenosyl-L-methionine</keyword>
<evidence type="ECO:0000256" key="1">
    <source>
        <dbReference type="ARBA" id="ARBA00022603"/>
    </source>
</evidence>
<dbReference type="Proteomes" id="UP000315226">
    <property type="component" value="Unassembled WGS sequence"/>
</dbReference>
<proteinExistence type="inferred from homology"/>
<feature type="domain" description="Ribosomal RNA adenine methylase transferase N-terminal" evidence="7">
    <location>
        <begin position="47"/>
        <end position="208"/>
    </location>
</feature>
<dbReference type="Gene3D" id="1.10.8.100">
    <property type="entry name" value="Ribosomal RNA adenine dimethylase-like, domain 2"/>
    <property type="match status" value="1"/>
</dbReference>
<comment type="caution">
    <text evidence="8">The sequence shown here is derived from an EMBL/GenBank/DDBJ whole genome shotgun (WGS) entry which is preliminary data.</text>
</comment>
<feature type="binding site" evidence="5">
    <location>
        <position position="42"/>
    </location>
    <ligand>
        <name>S-adenosyl-L-methionine</name>
        <dbReference type="ChEBI" id="CHEBI:59789"/>
    </ligand>
</feature>
<keyword evidence="4 5" id="KW-0694">RNA-binding</keyword>
<dbReference type="CDD" id="cd02440">
    <property type="entry name" value="AdoMet_MTases"/>
    <property type="match status" value="1"/>
</dbReference>
<feature type="binding site" evidence="5">
    <location>
        <position position="40"/>
    </location>
    <ligand>
        <name>S-adenosyl-L-methionine</name>
        <dbReference type="ChEBI" id="CHEBI:59789"/>
    </ligand>
</feature>
<feature type="region of interest" description="Disordered" evidence="6">
    <location>
        <begin position="282"/>
        <end position="353"/>
    </location>
</feature>
<feature type="binding site" evidence="5">
    <location>
        <position position="87"/>
    </location>
    <ligand>
        <name>S-adenosyl-L-methionine</name>
        <dbReference type="ChEBI" id="CHEBI:59789"/>
    </ligand>
</feature>
<keyword evidence="9" id="KW-1185">Reference proteome</keyword>
<dbReference type="Gene3D" id="3.40.50.150">
    <property type="entry name" value="Vaccinia Virus protein VP39"/>
    <property type="match status" value="1"/>
</dbReference>
<feature type="binding site" evidence="5">
    <location>
        <position position="66"/>
    </location>
    <ligand>
        <name>S-adenosyl-L-methionine</name>
        <dbReference type="ChEBI" id="CHEBI:59789"/>
    </ligand>
</feature>
<reference evidence="8 9" key="1">
    <citation type="submission" date="2019-06" db="EMBL/GenBank/DDBJ databases">
        <title>Whole genome shotgun sequence of Streptomyces gardneri NBRC 12865.</title>
        <authorList>
            <person name="Hosoyama A."/>
            <person name="Uohara A."/>
            <person name="Ohji S."/>
            <person name="Ichikawa N."/>
        </authorList>
    </citation>
    <scope>NUCLEOTIDE SEQUENCE [LARGE SCALE GENOMIC DNA]</scope>
    <source>
        <strain evidence="8 9">NBRC 12865</strain>
    </source>
</reference>
<dbReference type="GO" id="GO:0000179">
    <property type="term" value="F:rRNA (adenine-N6,N6-)-dimethyltransferase activity"/>
    <property type="evidence" value="ECO:0007669"/>
    <property type="project" value="UniProtKB-UniRule"/>
</dbReference>
<evidence type="ECO:0000313" key="8">
    <source>
        <dbReference type="EMBL" id="GEB61583.1"/>
    </source>
</evidence>
<organism evidence="8 9">
    <name type="scientific">Streptomyces gardneri</name>
    <dbReference type="NCBI Taxonomy" id="66892"/>
    <lineage>
        <taxon>Bacteria</taxon>
        <taxon>Bacillati</taxon>
        <taxon>Actinomycetota</taxon>
        <taxon>Actinomycetes</taxon>
        <taxon>Kitasatosporales</taxon>
        <taxon>Streptomycetaceae</taxon>
        <taxon>Streptomyces</taxon>
    </lineage>
</organism>
<feature type="binding site" evidence="5">
    <location>
        <position position="127"/>
    </location>
    <ligand>
        <name>S-adenosyl-L-methionine</name>
        <dbReference type="ChEBI" id="CHEBI:59789"/>
    </ligand>
</feature>
<evidence type="ECO:0000259" key="7">
    <source>
        <dbReference type="SMART" id="SM00650"/>
    </source>
</evidence>
<gene>
    <name evidence="8" type="ORF">SGA01_71880</name>
</gene>